<evidence type="ECO:0000313" key="2">
    <source>
        <dbReference type="EMBL" id="OTP67831.1"/>
    </source>
</evidence>
<name>A0A242M987_CABSO</name>
<sequence length="57" mass="6139">MSTQPNKKASTPLSLHDSKTDERTLRFTLPMIPVIAVAISGFAILGAIFLGCATFFL</sequence>
<feature type="transmembrane region" description="Helical" evidence="1">
    <location>
        <begin position="31"/>
        <end position="56"/>
    </location>
</feature>
<gene>
    <name evidence="2" type="ORF">PAMC26510_30240</name>
</gene>
<evidence type="ECO:0000313" key="3">
    <source>
        <dbReference type="Proteomes" id="UP000194546"/>
    </source>
</evidence>
<reference evidence="2 3" key="1">
    <citation type="submission" date="2017-03" db="EMBL/GenBank/DDBJ databases">
        <title>Genome analysis of strain PAMC 26510.</title>
        <authorList>
            <person name="Oh H.-M."/>
            <person name="Yang J.-A."/>
        </authorList>
    </citation>
    <scope>NUCLEOTIDE SEQUENCE [LARGE SCALE GENOMIC DNA]</scope>
    <source>
        <strain evidence="2 3">PAMC 26510</strain>
    </source>
</reference>
<protein>
    <submittedName>
        <fullName evidence="2">Uncharacterized protein</fullName>
    </submittedName>
</protein>
<dbReference type="EMBL" id="NBTY01000185">
    <property type="protein sequence ID" value="OTP67831.1"/>
    <property type="molecule type" value="Genomic_DNA"/>
</dbReference>
<proteinExistence type="predicted"/>
<keyword evidence="1" id="KW-1133">Transmembrane helix</keyword>
<dbReference type="Proteomes" id="UP000194546">
    <property type="component" value="Unassembled WGS sequence"/>
</dbReference>
<comment type="caution">
    <text evidence="2">The sequence shown here is derived from an EMBL/GenBank/DDBJ whole genome shotgun (WGS) entry which is preliminary data.</text>
</comment>
<keyword evidence="1" id="KW-0812">Transmembrane</keyword>
<dbReference type="AlphaFoldDB" id="A0A242M987"/>
<evidence type="ECO:0000256" key="1">
    <source>
        <dbReference type="SAM" id="Phobius"/>
    </source>
</evidence>
<accession>A0A242M987</accession>
<keyword evidence="1" id="KW-0472">Membrane</keyword>
<organism evidence="2 3">
    <name type="scientific">Caballeronia sordidicola</name>
    <name type="common">Burkholderia sordidicola</name>
    <dbReference type="NCBI Taxonomy" id="196367"/>
    <lineage>
        <taxon>Bacteria</taxon>
        <taxon>Pseudomonadati</taxon>
        <taxon>Pseudomonadota</taxon>
        <taxon>Betaproteobacteria</taxon>
        <taxon>Burkholderiales</taxon>
        <taxon>Burkholderiaceae</taxon>
        <taxon>Caballeronia</taxon>
    </lineage>
</organism>